<dbReference type="InterPro" id="IPR001789">
    <property type="entry name" value="Sig_transdc_resp-reg_receiver"/>
</dbReference>
<dbReference type="PROSITE" id="PS50110">
    <property type="entry name" value="RESPONSE_REGULATORY"/>
    <property type="match status" value="1"/>
</dbReference>
<dbReference type="KEGG" id="nmv:NITMOv2_3913"/>
<evidence type="ECO:0000313" key="4">
    <source>
        <dbReference type="EMBL" id="ALA60299.1"/>
    </source>
</evidence>
<evidence type="ECO:0000313" key="5">
    <source>
        <dbReference type="Proteomes" id="UP000069205"/>
    </source>
</evidence>
<reference evidence="4 5" key="1">
    <citation type="journal article" date="2015" name="Proc. Natl. Acad. Sci. U.S.A.">
        <title>Expanded metabolic versatility of ubiquitous nitrite-oxidizing bacteria from the genus Nitrospira.</title>
        <authorList>
            <person name="Koch H."/>
            <person name="Lucker S."/>
            <person name="Albertsen M."/>
            <person name="Kitzinger K."/>
            <person name="Herbold C."/>
            <person name="Spieck E."/>
            <person name="Nielsen P.H."/>
            <person name="Wagner M."/>
            <person name="Daims H."/>
        </authorList>
    </citation>
    <scope>NUCLEOTIDE SEQUENCE [LARGE SCALE GENOMIC DNA]</scope>
    <source>
        <strain evidence="4 5">NSP M-1</strain>
    </source>
</reference>
<accession>A0A0K2GHG6</accession>
<dbReference type="OrthoDB" id="7170810at2"/>
<dbReference type="GO" id="GO:0000160">
    <property type="term" value="P:phosphorelay signal transduction system"/>
    <property type="evidence" value="ECO:0007669"/>
    <property type="project" value="InterPro"/>
</dbReference>
<dbReference type="AlphaFoldDB" id="A0A0K2GHG6"/>
<dbReference type="PANTHER" id="PTHR44591">
    <property type="entry name" value="STRESS RESPONSE REGULATOR PROTEIN 1"/>
    <property type="match status" value="1"/>
</dbReference>
<dbReference type="RefSeq" id="WP_053381177.1">
    <property type="nucleotide sequence ID" value="NZ_CP011801.1"/>
</dbReference>
<dbReference type="SMART" id="SM00448">
    <property type="entry name" value="REC"/>
    <property type="match status" value="1"/>
</dbReference>
<evidence type="ECO:0000259" key="3">
    <source>
        <dbReference type="PROSITE" id="PS50110"/>
    </source>
</evidence>
<keyword evidence="1 2" id="KW-0597">Phosphoprotein</keyword>
<dbReference type="EMBL" id="CP011801">
    <property type="protein sequence ID" value="ALA60299.1"/>
    <property type="molecule type" value="Genomic_DNA"/>
</dbReference>
<evidence type="ECO:0000256" key="2">
    <source>
        <dbReference type="PROSITE-ProRule" id="PRU00169"/>
    </source>
</evidence>
<keyword evidence="5" id="KW-1185">Reference proteome</keyword>
<dbReference type="PANTHER" id="PTHR44591:SF23">
    <property type="entry name" value="CHEY SUBFAMILY"/>
    <property type="match status" value="1"/>
</dbReference>
<dbReference type="InterPro" id="IPR050595">
    <property type="entry name" value="Bact_response_regulator"/>
</dbReference>
<gene>
    <name evidence="4" type="ORF">NITMOv2_3913</name>
</gene>
<feature type="modified residue" description="4-aspartylphosphate" evidence="2">
    <location>
        <position position="52"/>
    </location>
</feature>
<evidence type="ECO:0000256" key="1">
    <source>
        <dbReference type="ARBA" id="ARBA00022553"/>
    </source>
</evidence>
<dbReference type="InterPro" id="IPR011006">
    <property type="entry name" value="CheY-like_superfamily"/>
</dbReference>
<protein>
    <submittedName>
        <fullName evidence="4">Signal transduction response regulator, receiver domain</fullName>
    </submittedName>
</protein>
<dbReference type="STRING" id="42253.NITMOv2_3913"/>
<dbReference type="Gene3D" id="3.40.50.2300">
    <property type="match status" value="1"/>
</dbReference>
<sequence>MAAIVVVDDDAHVRTLIAGGLKKAGHVVLSACTVAQALAYCAGTPIDLVIMDILMPDVDGIEGIREFRRRFPGTKLLAMSGGSERIGSILLLEAAELLGAAGALQKPFPMSTLVGAVTDFLHRPSAAPGSRRS</sequence>
<name>A0A0K2GHG6_NITMO</name>
<feature type="domain" description="Response regulatory" evidence="3">
    <location>
        <begin position="3"/>
        <end position="121"/>
    </location>
</feature>
<proteinExistence type="predicted"/>
<dbReference type="Proteomes" id="UP000069205">
    <property type="component" value="Chromosome"/>
</dbReference>
<dbReference type="Pfam" id="PF00072">
    <property type="entry name" value="Response_reg"/>
    <property type="match status" value="1"/>
</dbReference>
<organism evidence="4 5">
    <name type="scientific">Nitrospira moscoviensis</name>
    <dbReference type="NCBI Taxonomy" id="42253"/>
    <lineage>
        <taxon>Bacteria</taxon>
        <taxon>Pseudomonadati</taxon>
        <taxon>Nitrospirota</taxon>
        <taxon>Nitrospiria</taxon>
        <taxon>Nitrospirales</taxon>
        <taxon>Nitrospiraceae</taxon>
        <taxon>Nitrospira</taxon>
    </lineage>
</organism>
<dbReference type="PATRIC" id="fig|42253.5.peg.3859"/>
<dbReference type="SUPFAM" id="SSF52172">
    <property type="entry name" value="CheY-like"/>
    <property type="match status" value="1"/>
</dbReference>